<protein>
    <submittedName>
        <fullName evidence="1">YqcI/YcgG family protein</fullName>
    </submittedName>
</protein>
<evidence type="ECO:0000313" key="1">
    <source>
        <dbReference type="EMBL" id="RHW38187.1"/>
    </source>
</evidence>
<dbReference type="PANTHER" id="PTHR40045">
    <property type="entry name" value="YCGG FAMILY PROTEIN"/>
    <property type="match status" value="1"/>
</dbReference>
<reference evidence="1 2" key="1">
    <citation type="journal article" date="2017" name="Int. J. Syst. Evol. Microbiol.">
        <title>Bacillus notoginsengisoli sp. nov., a novel bacterium isolated from the rhizosphere of Panax notoginseng.</title>
        <authorList>
            <person name="Zhang M.Y."/>
            <person name="Cheng J."/>
            <person name="Cai Y."/>
            <person name="Zhang T.Y."/>
            <person name="Wu Y.Y."/>
            <person name="Manikprabhu D."/>
            <person name="Li W.J."/>
            <person name="Zhang Y.X."/>
        </authorList>
    </citation>
    <scope>NUCLEOTIDE SEQUENCE [LARGE SCALE GENOMIC DNA]</scope>
    <source>
        <strain evidence="1 2">JCM 30743</strain>
    </source>
</reference>
<dbReference type="OrthoDB" id="112290at2"/>
<proteinExistence type="predicted"/>
<comment type="caution">
    <text evidence="1">The sequence shown here is derived from an EMBL/GenBank/DDBJ whole genome shotgun (WGS) entry which is preliminary data.</text>
</comment>
<evidence type="ECO:0000313" key="2">
    <source>
        <dbReference type="Proteomes" id="UP000284416"/>
    </source>
</evidence>
<dbReference type="Proteomes" id="UP000284416">
    <property type="component" value="Unassembled WGS sequence"/>
</dbReference>
<name>A0A417YS98_9BACI</name>
<dbReference type="InterPro" id="IPR014988">
    <property type="entry name" value="Uncharacterised_YqcI/YcgG"/>
</dbReference>
<dbReference type="Pfam" id="PF08892">
    <property type="entry name" value="YqcI_YcgG"/>
    <property type="match status" value="1"/>
</dbReference>
<accession>A0A417YS98</accession>
<organism evidence="1 2">
    <name type="scientific">Neobacillus notoginsengisoli</name>
    <dbReference type="NCBI Taxonomy" id="1578198"/>
    <lineage>
        <taxon>Bacteria</taxon>
        <taxon>Bacillati</taxon>
        <taxon>Bacillota</taxon>
        <taxon>Bacilli</taxon>
        <taxon>Bacillales</taxon>
        <taxon>Bacillaceae</taxon>
        <taxon>Neobacillus</taxon>
    </lineage>
</organism>
<sequence length="220" mass="25870">MTDVQHPFPCIPATLGHKLHQLRFGFLPSFKDPSSIRELAEALNEFSEIYHTTGPYASLVLFYETPADHLANVEEYEQIFWDQLGSVSQIDQRPWPSHIPNNPEDSLWEFCFHGEQYFVYCGTPAHKNRQSRYFPYLMLAITPRSVLVEFNQSKARAAKIKSQIRKRLANYDSAPAHPDLNTYGQDDNYEWKQYFLRDDDTSIWKCPFHRYVQTKNEIEE</sequence>
<dbReference type="EMBL" id="QWEG01000009">
    <property type="protein sequence ID" value="RHW38187.1"/>
    <property type="molecule type" value="Genomic_DNA"/>
</dbReference>
<dbReference type="PANTHER" id="PTHR40045:SF1">
    <property type="entry name" value="YQCI_YCGG FAMILY PROTEIN"/>
    <property type="match status" value="1"/>
</dbReference>
<gene>
    <name evidence="1" type="ORF">D1B31_15115</name>
</gene>
<dbReference type="AlphaFoldDB" id="A0A417YS98"/>
<keyword evidence="2" id="KW-1185">Reference proteome</keyword>